<keyword evidence="15" id="KW-0560">Oxidoreductase</keyword>
<comment type="caution">
    <text evidence="24">The sequence shown here is derived from an EMBL/GenBank/DDBJ whole genome shotgun (WGS) entry which is preliminary data.</text>
</comment>
<feature type="binding site" description="covalent" evidence="21">
    <location>
        <position position="196"/>
    </location>
    <ligand>
        <name>heme c</name>
        <dbReference type="ChEBI" id="CHEBI:61717"/>
        <label>1</label>
    </ligand>
</feature>
<evidence type="ECO:0000256" key="14">
    <source>
        <dbReference type="ARBA" id="ARBA00022989"/>
    </source>
</evidence>
<evidence type="ECO:0000256" key="13">
    <source>
        <dbReference type="ARBA" id="ARBA00022982"/>
    </source>
</evidence>
<feature type="binding site" description="axial binding residue" evidence="20">
    <location>
        <position position="291"/>
    </location>
    <ligand>
        <name>heme c</name>
        <dbReference type="ChEBI" id="CHEBI:61717"/>
        <label>2</label>
    </ligand>
    <ligandPart>
        <name>Fe</name>
        <dbReference type="ChEBI" id="CHEBI:18248"/>
    </ligandPart>
</feature>
<evidence type="ECO:0000256" key="2">
    <source>
        <dbReference type="ARBA" id="ARBA00004673"/>
    </source>
</evidence>
<dbReference type="EMBL" id="LZDN01000003">
    <property type="protein sequence ID" value="OBX51803.1"/>
    <property type="molecule type" value="Genomic_DNA"/>
</dbReference>
<dbReference type="InterPro" id="IPR004678">
    <property type="entry name" value="Cyt_c_oxidase_cbb3_su3"/>
</dbReference>
<comment type="similarity">
    <text evidence="3">Belongs to the CcoP / FixP family.</text>
</comment>
<dbReference type="InterPro" id="IPR038414">
    <property type="entry name" value="CcoP_N_sf"/>
</dbReference>
<dbReference type="Pfam" id="PF14715">
    <property type="entry name" value="FixP_N"/>
    <property type="match status" value="1"/>
</dbReference>
<keyword evidence="10 20" id="KW-0479">Metal-binding</keyword>
<dbReference type="GO" id="GO:0046872">
    <property type="term" value="F:metal ion binding"/>
    <property type="evidence" value="ECO:0007669"/>
    <property type="project" value="UniProtKB-KW"/>
</dbReference>
<evidence type="ECO:0000256" key="12">
    <source>
        <dbReference type="ARBA" id="ARBA00022781"/>
    </source>
</evidence>
<dbReference type="PANTHER" id="PTHR33751">
    <property type="entry name" value="CBB3-TYPE CYTOCHROME C OXIDASE SUBUNIT FIXP"/>
    <property type="match status" value="1"/>
</dbReference>
<evidence type="ECO:0000256" key="6">
    <source>
        <dbReference type="ARBA" id="ARBA00022519"/>
    </source>
</evidence>
<evidence type="ECO:0000313" key="24">
    <source>
        <dbReference type="EMBL" id="OBX51803.1"/>
    </source>
</evidence>
<evidence type="ECO:0000256" key="4">
    <source>
        <dbReference type="ARBA" id="ARBA00022448"/>
    </source>
</evidence>
<evidence type="ECO:0000256" key="9">
    <source>
        <dbReference type="ARBA" id="ARBA00022692"/>
    </source>
</evidence>
<evidence type="ECO:0000256" key="10">
    <source>
        <dbReference type="ARBA" id="ARBA00022723"/>
    </source>
</evidence>
<evidence type="ECO:0000256" key="5">
    <source>
        <dbReference type="ARBA" id="ARBA00022475"/>
    </source>
</evidence>
<accession>A0A1B8PL61</accession>
<dbReference type="GO" id="GO:0005886">
    <property type="term" value="C:plasma membrane"/>
    <property type="evidence" value="ECO:0007669"/>
    <property type="project" value="UniProtKB-SubCell"/>
</dbReference>
<sequence>MSFFWSSWITIFSLACWIFIFGVLVLTLKTKPQLEEDETTGHSYDGIREYDKPLPKWWLVVFFGTLFWGLGYFVLYPSIQPGAWKGVTTVEVDGQEVPWTSENELNSQLQANNRVFTQNFEQNILAVAGADGAVPVLEKLSKLQAEQRQNTESDSDLQSQIDEQVKLLAPYVDMLAGDLEAQKVGNRLFLQNCALCHGLNAKGATGYPDLTDDDWLHGGNADEILLTIHNGRVGAMAAWQKQLGESGVRAAAEYVLSIASGHGPGVDNGELNQSLVAQGKSIFEANCVLCHGADAKGLSSFGAPNLTDDIWLFGGDRESVQTTIRHGRAGVMPEWQTKLGNERIMLLAAYVRSLSQNPTE</sequence>
<keyword evidence="9 22" id="KW-0812">Transmembrane</keyword>
<dbReference type="PIRSF" id="PIRSF000006">
    <property type="entry name" value="Cbb3-Cox_fixP"/>
    <property type="match status" value="1"/>
</dbReference>
<evidence type="ECO:0000256" key="3">
    <source>
        <dbReference type="ARBA" id="ARBA00006113"/>
    </source>
</evidence>
<evidence type="ECO:0000256" key="21">
    <source>
        <dbReference type="PIRSR" id="PIRSR000006-2"/>
    </source>
</evidence>
<feature type="binding site" description="axial binding residue" evidence="20">
    <location>
        <position position="197"/>
    </location>
    <ligand>
        <name>heme c</name>
        <dbReference type="ChEBI" id="CHEBI:61717"/>
        <label>1</label>
    </ligand>
    <ligandPart>
        <name>Fe</name>
        <dbReference type="ChEBI" id="CHEBI:18248"/>
    </ligandPart>
</feature>
<keyword evidence="16 20" id="KW-0408">Iron</keyword>
<gene>
    <name evidence="24" type="ORF">A9Z60_05815</name>
</gene>
<dbReference type="GO" id="GO:0006119">
    <property type="term" value="P:oxidative phosphorylation"/>
    <property type="evidence" value="ECO:0007669"/>
    <property type="project" value="UniProtKB-UniPathway"/>
</dbReference>
<dbReference type="Gene3D" id="6.10.280.130">
    <property type="match status" value="1"/>
</dbReference>
<dbReference type="NCBIfam" id="TIGR00782">
    <property type="entry name" value="ccoP"/>
    <property type="match status" value="1"/>
</dbReference>
<keyword evidence="7 21" id="KW-0349">Heme</keyword>
<dbReference type="InterPro" id="IPR032858">
    <property type="entry name" value="CcoP_N"/>
</dbReference>
<proteinExistence type="inferred from homology"/>
<dbReference type="InterPro" id="IPR036909">
    <property type="entry name" value="Cyt_c-like_dom_sf"/>
</dbReference>
<feature type="transmembrane region" description="Helical" evidence="22">
    <location>
        <begin position="6"/>
        <end position="28"/>
    </location>
</feature>
<evidence type="ECO:0000256" key="17">
    <source>
        <dbReference type="ARBA" id="ARBA00023065"/>
    </source>
</evidence>
<keyword evidence="13" id="KW-0249">Electron transport</keyword>
<dbReference type="InterPro" id="IPR009056">
    <property type="entry name" value="Cyt_c-like_dom"/>
</dbReference>
<evidence type="ECO:0000256" key="11">
    <source>
        <dbReference type="ARBA" id="ARBA00022737"/>
    </source>
</evidence>
<comment type="pathway">
    <text evidence="2">Energy metabolism; oxidative phosphorylation.</text>
</comment>
<keyword evidence="18 22" id="KW-0472">Membrane</keyword>
<feature type="domain" description="Cytochrome c" evidence="23">
    <location>
        <begin position="274"/>
        <end position="355"/>
    </location>
</feature>
<organism evidence="24 25">
    <name type="scientific">Moraxella nonliquefaciens</name>
    <dbReference type="NCBI Taxonomy" id="478"/>
    <lineage>
        <taxon>Bacteria</taxon>
        <taxon>Pseudomonadati</taxon>
        <taxon>Pseudomonadota</taxon>
        <taxon>Gammaproteobacteria</taxon>
        <taxon>Moraxellales</taxon>
        <taxon>Moraxellaceae</taxon>
        <taxon>Moraxella</taxon>
    </lineage>
</organism>
<dbReference type="UniPathway" id="UPA00705"/>
<dbReference type="GO" id="GO:0020037">
    <property type="term" value="F:heme binding"/>
    <property type="evidence" value="ECO:0007669"/>
    <property type="project" value="InterPro"/>
</dbReference>
<evidence type="ECO:0000256" key="20">
    <source>
        <dbReference type="PIRSR" id="PIRSR000006-1"/>
    </source>
</evidence>
<dbReference type="InterPro" id="IPR050597">
    <property type="entry name" value="Cytochrome_c_Oxidase_Subunit"/>
</dbReference>
<evidence type="ECO:0000313" key="25">
    <source>
        <dbReference type="Proteomes" id="UP000092671"/>
    </source>
</evidence>
<dbReference type="PROSITE" id="PS51007">
    <property type="entry name" value="CYTC"/>
    <property type="match status" value="2"/>
</dbReference>
<evidence type="ECO:0000256" key="15">
    <source>
        <dbReference type="ARBA" id="ARBA00023002"/>
    </source>
</evidence>
<keyword evidence="5" id="KW-1003">Cell membrane</keyword>
<keyword evidence="4" id="KW-0813">Transport</keyword>
<keyword evidence="6" id="KW-0997">Cell inner membrane</keyword>
<evidence type="ECO:0000256" key="8">
    <source>
        <dbReference type="ARBA" id="ARBA00022660"/>
    </source>
</evidence>
<dbReference type="GO" id="GO:0016491">
    <property type="term" value="F:oxidoreductase activity"/>
    <property type="evidence" value="ECO:0007669"/>
    <property type="project" value="UniProtKB-KW"/>
</dbReference>
<dbReference type="RefSeq" id="WP_066891894.1">
    <property type="nucleotide sequence ID" value="NZ_LZDN01000003.1"/>
</dbReference>
<dbReference type="GO" id="GO:0009055">
    <property type="term" value="F:electron transfer activity"/>
    <property type="evidence" value="ECO:0007669"/>
    <property type="project" value="InterPro"/>
</dbReference>
<keyword evidence="14 22" id="KW-1133">Transmembrane helix</keyword>
<keyword evidence="8" id="KW-0679">Respiratory chain</keyword>
<keyword evidence="12" id="KW-0375">Hydrogen ion transport</keyword>
<dbReference type="Gene3D" id="1.10.760.10">
    <property type="entry name" value="Cytochrome c-like domain"/>
    <property type="match status" value="2"/>
</dbReference>
<feature type="binding site" description="covalent" evidence="21">
    <location>
        <position position="287"/>
    </location>
    <ligand>
        <name>heme c</name>
        <dbReference type="ChEBI" id="CHEBI:61717"/>
        <label>2</label>
    </ligand>
</feature>
<feature type="binding site" description="axial binding residue" evidence="20">
    <location>
        <position position="236"/>
    </location>
    <ligand>
        <name>heme c</name>
        <dbReference type="ChEBI" id="CHEBI:61717"/>
        <label>2</label>
    </ligand>
    <ligandPart>
        <name>Fe</name>
        <dbReference type="ChEBI" id="CHEBI:18248"/>
    </ligandPart>
</feature>
<dbReference type="AlphaFoldDB" id="A0A1B8PL61"/>
<keyword evidence="17" id="KW-0406">Ion transport</keyword>
<evidence type="ECO:0000256" key="7">
    <source>
        <dbReference type="ARBA" id="ARBA00022617"/>
    </source>
</evidence>
<evidence type="ECO:0000259" key="23">
    <source>
        <dbReference type="PROSITE" id="PS51007"/>
    </source>
</evidence>
<feature type="binding site" description="covalent" evidence="21">
    <location>
        <position position="290"/>
    </location>
    <ligand>
        <name>heme c</name>
        <dbReference type="ChEBI" id="CHEBI:61717"/>
        <label>2</label>
    </ligand>
</feature>
<dbReference type="GO" id="GO:1902600">
    <property type="term" value="P:proton transmembrane transport"/>
    <property type="evidence" value="ECO:0007669"/>
    <property type="project" value="UniProtKB-KW"/>
</dbReference>
<dbReference type="PANTHER" id="PTHR33751:SF1">
    <property type="entry name" value="CBB3-TYPE CYTOCHROME C OXIDASE SUBUNIT FIXP"/>
    <property type="match status" value="1"/>
</dbReference>
<dbReference type="OrthoDB" id="9811281at2"/>
<reference evidence="24 25" key="1">
    <citation type="submission" date="2016-06" db="EMBL/GenBank/DDBJ databases">
        <title>Draft genome of Moraxella nonliquefaciens CCUG 60284.</title>
        <authorList>
            <person name="Salva-Serra F."/>
            <person name="Engstrom-Jakobsson H."/>
            <person name="Thorell K."/>
            <person name="Gonzales-Siles L."/>
            <person name="Karlsson R."/>
            <person name="Boulund F."/>
            <person name="Engstrand L."/>
            <person name="Kristiansson E."/>
            <person name="Moore E."/>
        </authorList>
    </citation>
    <scope>NUCLEOTIDE SEQUENCE [LARGE SCALE GENOMIC DNA]</scope>
    <source>
        <strain evidence="24 25">CCUG 60284</strain>
    </source>
</reference>
<protein>
    <recommendedName>
        <fullName evidence="19">Cytochrome c oxidase subunit III</fullName>
    </recommendedName>
</protein>
<evidence type="ECO:0000256" key="16">
    <source>
        <dbReference type="ARBA" id="ARBA00023004"/>
    </source>
</evidence>
<keyword evidence="11" id="KW-0677">Repeat</keyword>
<comment type="subcellular location">
    <subcellularLocation>
        <location evidence="1">Cell inner membrane</location>
    </subcellularLocation>
</comment>
<evidence type="ECO:0000256" key="22">
    <source>
        <dbReference type="SAM" id="Phobius"/>
    </source>
</evidence>
<dbReference type="Proteomes" id="UP000092671">
    <property type="component" value="Unassembled WGS sequence"/>
</dbReference>
<feature type="transmembrane region" description="Helical" evidence="22">
    <location>
        <begin position="57"/>
        <end position="75"/>
    </location>
</feature>
<comment type="cofactor">
    <cofactor evidence="21">
        <name>heme c</name>
        <dbReference type="ChEBI" id="CHEBI:61717"/>
    </cofactor>
    <text evidence="21">Binds 2 heme C groups per subunit.</text>
</comment>
<name>A0A1B8PL61_MORNO</name>
<dbReference type="SUPFAM" id="SSF46626">
    <property type="entry name" value="Cytochrome c"/>
    <property type="match status" value="2"/>
</dbReference>
<dbReference type="Pfam" id="PF13442">
    <property type="entry name" value="Cytochrome_CBB3"/>
    <property type="match status" value="2"/>
</dbReference>
<evidence type="ECO:0000256" key="18">
    <source>
        <dbReference type="ARBA" id="ARBA00023136"/>
    </source>
</evidence>
<feature type="binding site" description="covalent" evidence="21">
    <location>
        <position position="193"/>
    </location>
    <ligand>
        <name>heme c</name>
        <dbReference type="ChEBI" id="CHEBI:61717"/>
        <label>1</label>
    </ligand>
</feature>
<feature type="binding site" description="axial binding residue" evidence="20">
    <location>
        <position position="332"/>
    </location>
    <ligand>
        <name>heme c</name>
        <dbReference type="ChEBI" id="CHEBI:61717"/>
        <label>1</label>
    </ligand>
    <ligandPart>
        <name>Fe</name>
        <dbReference type="ChEBI" id="CHEBI:18248"/>
    </ligandPart>
</feature>
<feature type="domain" description="Cytochrome c" evidence="23">
    <location>
        <begin position="180"/>
        <end position="259"/>
    </location>
</feature>
<evidence type="ECO:0000256" key="1">
    <source>
        <dbReference type="ARBA" id="ARBA00004533"/>
    </source>
</evidence>
<evidence type="ECO:0000256" key="19">
    <source>
        <dbReference type="ARBA" id="ARBA00029635"/>
    </source>
</evidence>